<proteinExistence type="inferred from homology"/>
<dbReference type="InterPro" id="IPR014722">
    <property type="entry name" value="Rib_uL2_dom2"/>
</dbReference>
<evidence type="ECO:0000313" key="3">
    <source>
        <dbReference type="EMBL" id="KEF56103.1"/>
    </source>
</evidence>
<dbReference type="Gene3D" id="2.30.30.30">
    <property type="match status" value="1"/>
</dbReference>
<dbReference type="GO" id="GO:0006412">
    <property type="term" value="P:translation"/>
    <property type="evidence" value="ECO:0007669"/>
    <property type="project" value="InterPro"/>
</dbReference>
<dbReference type="GO" id="GO:0003735">
    <property type="term" value="F:structural constituent of ribosome"/>
    <property type="evidence" value="ECO:0007669"/>
    <property type="project" value="InterPro"/>
</dbReference>
<dbReference type="SUPFAM" id="SSF50104">
    <property type="entry name" value="Translation proteins SH3-like domain"/>
    <property type="match status" value="1"/>
</dbReference>
<dbReference type="InterPro" id="IPR008991">
    <property type="entry name" value="Translation_prot_SH3-like_sf"/>
</dbReference>
<feature type="region of interest" description="Disordered" evidence="2">
    <location>
        <begin position="348"/>
        <end position="388"/>
    </location>
</feature>
<evidence type="ECO:0000313" key="4">
    <source>
        <dbReference type="Proteomes" id="UP000027920"/>
    </source>
</evidence>
<dbReference type="RefSeq" id="XP_013258693.1">
    <property type="nucleotide sequence ID" value="XM_013403239.1"/>
</dbReference>
<dbReference type="HOGENOM" id="CLU_041333_0_0_1"/>
<dbReference type="InterPro" id="IPR003256">
    <property type="entry name" value="Ribosomal_uL24"/>
</dbReference>
<dbReference type="PANTHER" id="PTHR12903">
    <property type="entry name" value="MITOCHONDRIAL RIBOSOMAL PROTEIN L24"/>
    <property type="match status" value="1"/>
</dbReference>
<dbReference type="OrthoDB" id="359154at2759"/>
<sequence>MQKVLRINLNARNQALQKARRKHLKELKKDWQTHDDHRILLDRESRTLVKNERKERREDWFAGPLAPKRDVGKNHAVYGALSSAFMKGPDIPNALSKWPKSKGDDLIGDDWRGKGNEGNLVEGDRVCVVHGADAIVGQIGTIHEIFKERRELTIKGFNTADVRMDPGQTGRKQRPFQPFDRPIPIDDVRVVFRHTESDPITGRVIRDRDVLVESIEGRGPYFERDNGSPLPRHTRYVAGSKTEIPWPSVESVQFTHFPGDTRRLELEKRTYTPSVHENPLPHPSIIDELRPKYQNDRMAHEYDYVAKKIVEDARSKWYEERGINTPAMELQQKLREKSRQRALELQAALKAETSPQRNGLPDQDVKESIEDFEMDEAAQDQDGMGYRADWEKEVVVHEAPTNITR</sequence>
<evidence type="ECO:0000256" key="1">
    <source>
        <dbReference type="ARBA" id="ARBA00010618"/>
    </source>
</evidence>
<evidence type="ECO:0000256" key="2">
    <source>
        <dbReference type="SAM" id="MobiDB-lite"/>
    </source>
</evidence>
<keyword evidence="4" id="KW-1185">Reference proteome</keyword>
<feature type="compositionally biased region" description="Acidic residues" evidence="2">
    <location>
        <begin position="370"/>
        <end position="379"/>
    </location>
</feature>
<name>A0A072PA01_9EURO</name>
<organism evidence="3 4">
    <name type="scientific">Exophiala aquamarina CBS 119918</name>
    <dbReference type="NCBI Taxonomy" id="1182545"/>
    <lineage>
        <taxon>Eukaryota</taxon>
        <taxon>Fungi</taxon>
        <taxon>Dikarya</taxon>
        <taxon>Ascomycota</taxon>
        <taxon>Pezizomycotina</taxon>
        <taxon>Eurotiomycetes</taxon>
        <taxon>Chaetothyriomycetidae</taxon>
        <taxon>Chaetothyriales</taxon>
        <taxon>Herpotrichiellaceae</taxon>
        <taxon>Exophiala</taxon>
    </lineage>
</organism>
<evidence type="ECO:0008006" key="5">
    <source>
        <dbReference type="Google" id="ProtNLM"/>
    </source>
</evidence>
<dbReference type="Proteomes" id="UP000027920">
    <property type="component" value="Unassembled WGS sequence"/>
</dbReference>
<dbReference type="GO" id="GO:0005840">
    <property type="term" value="C:ribosome"/>
    <property type="evidence" value="ECO:0007669"/>
    <property type="project" value="InterPro"/>
</dbReference>
<dbReference type="AlphaFoldDB" id="A0A072PA01"/>
<comment type="similarity">
    <text evidence="1">Belongs to the universal ribosomal protein uL24 family.</text>
</comment>
<dbReference type="VEuPathDB" id="FungiDB:A1O9_07684"/>
<protein>
    <recommendedName>
        <fullName evidence="5">KOW domain-containing protein</fullName>
    </recommendedName>
</protein>
<comment type="caution">
    <text evidence="3">The sequence shown here is derived from an EMBL/GenBank/DDBJ whole genome shotgun (WGS) entry which is preliminary data.</text>
</comment>
<dbReference type="STRING" id="1182545.A0A072PA01"/>
<reference evidence="3 4" key="1">
    <citation type="submission" date="2013-03" db="EMBL/GenBank/DDBJ databases">
        <title>The Genome Sequence of Exophiala aquamarina CBS 119918.</title>
        <authorList>
            <consortium name="The Broad Institute Genomics Platform"/>
            <person name="Cuomo C."/>
            <person name="de Hoog S."/>
            <person name="Gorbushina A."/>
            <person name="Walker B."/>
            <person name="Young S.K."/>
            <person name="Zeng Q."/>
            <person name="Gargeya S."/>
            <person name="Fitzgerald M."/>
            <person name="Haas B."/>
            <person name="Abouelleil A."/>
            <person name="Allen A.W."/>
            <person name="Alvarado L."/>
            <person name="Arachchi H.M."/>
            <person name="Berlin A.M."/>
            <person name="Chapman S.B."/>
            <person name="Gainer-Dewar J."/>
            <person name="Goldberg J."/>
            <person name="Griggs A."/>
            <person name="Gujja S."/>
            <person name="Hansen M."/>
            <person name="Howarth C."/>
            <person name="Imamovic A."/>
            <person name="Ireland A."/>
            <person name="Larimer J."/>
            <person name="McCowan C."/>
            <person name="Murphy C."/>
            <person name="Pearson M."/>
            <person name="Poon T.W."/>
            <person name="Priest M."/>
            <person name="Roberts A."/>
            <person name="Saif S."/>
            <person name="Shea T."/>
            <person name="Sisk P."/>
            <person name="Sykes S."/>
            <person name="Wortman J."/>
            <person name="Nusbaum C."/>
            <person name="Birren B."/>
        </authorList>
    </citation>
    <scope>NUCLEOTIDE SEQUENCE [LARGE SCALE GENOMIC DNA]</scope>
    <source>
        <strain evidence="3 4">CBS 119918</strain>
    </source>
</reference>
<accession>A0A072PA01</accession>
<dbReference type="GeneID" id="25282597"/>
<gene>
    <name evidence="3" type="ORF">A1O9_07684</name>
</gene>
<dbReference type="EMBL" id="AMGV01000006">
    <property type="protein sequence ID" value="KEF56103.1"/>
    <property type="molecule type" value="Genomic_DNA"/>
</dbReference>